<dbReference type="PANTHER" id="PTHR45749:SF21">
    <property type="entry name" value="DUF4371 DOMAIN-CONTAINING PROTEIN"/>
    <property type="match status" value="1"/>
</dbReference>
<dbReference type="Proteomes" id="UP001159363">
    <property type="component" value="Chromosome 1"/>
</dbReference>
<comment type="caution">
    <text evidence="1">The sequence shown here is derived from an EMBL/GenBank/DDBJ whole genome shotgun (WGS) entry which is preliminary data.</text>
</comment>
<dbReference type="EMBL" id="JARBHB010000001">
    <property type="protein sequence ID" value="KAJ8896409.1"/>
    <property type="molecule type" value="Genomic_DNA"/>
</dbReference>
<dbReference type="PANTHER" id="PTHR45749">
    <property type="match status" value="1"/>
</dbReference>
<evidence type="ECO:0000313" key="2">
    <source>
        <dbReference type="Proteomes" id="UP001159363"/>
    </source>
</evidence>
<organism evidence="1 2">
    <name type="scientific">Dryococelus australis</name>
    <dbReference type="NCBI Taxonomy" id="614101"/>
    <lineage>
        <taxon>Eukaryota</taxon>
        <taxon>Metazoa</taxon>
        <taxon>Ecdysozoa</taxon>
        <taxon>Arthropoda</taxon>
        <taxon>Hexapoda</taxon>
        <taxon>Insecta</taxon>
        <taxon>Pterygota</taxon>
        <taxon>Neoptera</taxon>
        <taxon>Polyneoptera</taxon>
        <taxon>Phasmatodea</taxon>
        <taxon>Verophasmatodea</taxon>
        <taxon>Anareolatae</taxon>
        <taxon>Phasmatidae</taxon>
        <taxon>Eurycanthinae</taxon>
        <taxon>Dryococelus</taxon>
    </lineage>
</organism>
<keyword evidence="2" id="KW-1185">Reference proteome</keyword>
<accession>A0ABQ9IJL4</accession>
<protein>
    <recommendedName>
        <fullName evidence="3">DUF4371 domain-containing protein</fullName>
    </recommendedName>
</protein>
<gene>
    <name evidence="1" type="ORF">PR048_001753</name>
</gene>
<evidence type="ECO:0008006" key="3">
    <source>
        <dbReference type="Google" id="ProtNLM"/>
    </source>
</evidence>
<name>A0ABQ9IJL4_9NEOP</name>
<evidence type="ECO:0000313" key="1">
    <source>
        <dbReference type="EMBL" id="KAJ8896409.1"/>
    </source>
</evidence>
<proteinExistence type="predicted"/>
<sequence>MYSSPTVQYELLSLIGKHIQETVVERIRMLSFSLYWEMKLQISTVYVDIDIVDIREDFLTLVPMYDVTGAGIASTIKKELQKLGLDTTNLRGQGYDGAGAMSGHLNGVQAITRKLFTLIVRPMSLTCVSYAAKSDVIRNCFFTISEVATFSRGSAERIKILKDGLEAAGIPNCAVHNYNDTRCVERHDCVAVFSVFSLYCPSLGTVDRMKASKNKSIGLHSNLCSFESIVTHLVISKMLSITYHLSQFLQRDNLDFFFSHDQN</sequence>
<reference evidence="1 2" key="1">
    <citation type="submission" date="2023-02" db="EMBL/GenBank/DDBJ databases">
        <title>LHISI_Scaffold_Assembly.</title>
        <authorList>
            <person name="Stuart O.P."/>
            <person name="Cleave R."/>
            <person name="Magrath M.J.L."/>
            <person name="Mikheyev A.S."/>
        </authorList>
    </citation>
    <scope>NUCLEOTIDE SEQUENCE [LARGE SCALE GENOMIC DNA]</scope>
    <source>
        <strain evidence="1">Daus_M_001</strain>
        <tissue evidence="1">Leg muscle</tissue>
    </source>
</reference>